<dbReference type="GO" id="GO:0008137">
    <property type="term" value="F:NADH dehydrogenase (ubiquinone) activity"/>
    <property type="evidence" value="ECO:0007669"/>
    <property type="project" value="InterPro"/>
</dbReference>
<dbReference type="PANTHER" id="PTHR42703">
    <property type="entry name" value="NADH DEHYDROGENASE"/>
    <property type="match status" value="1"/>
</dbReference>
<keyword evidence="5 8" id="KW-1133">Transmembrane helix</keyword>
<feature type="transmembrane region" description="Helical" evidence="8">
    <location>
        <begin position="238"/>
        <end position="258"/>
    </location>
</feature>
<proteinExistence type="inferred from homology"/>
<feature type="transmembrane region" description="Helical" evidence="8">
    <location>
        <begin position="121"/>
        <end position="151"/>
    </location>
</feature>
<evidence type="ECO:0000256" key="2">
    <source>
        <dbReference type="ARBA" id="ARBA00005346"/>
    </source>
</evidence>
<reference evidence="10 11" key="1">
    <citation type="journal article" date="2014" name="Genome Announc.">
        <title>Complete Genome Sequence of Hyphomicrobium nitrativorans Strain NL23, a Denitrifying Bacterium Isolated from Biofilm of a Methanol-Fed Denitrification System Treating Seawater at the Montreal Biodome.</title>
        <authorList>
            <person name="Martineau C."/>
            <person name="Villeneuve C."/>
            <person name="Mauffrey F."/>
            <person name="Villemur R."/>
        </authorList>
    </citation>
    <scope>NUCLEOTIDE SEQUENCE [LARGE SCALE GENOMIC DNA]</scope>
    <source>
        <strain evidence="10">NL23</strain>
    </source>
</reference>
<protein>
    <submittedName>
        <fullName evidence="10">Cation:proton antiporter</fullName>
    </submittedName>
</protein>
<feature type="transmembrane region" description="Helical" evidence="8">
    <location>
        <begin position="35"/>
        <end position="56"/>
    </location>
</feature>
<evidence type="ECO:0000256" key="6">
    <source>
        <dbReference type="ARBA" id="ARBA00023136"/>
    </source>
</evidence>
<evidence type="ECO:0000256" key="1">
    <source>
        <dbReference type="ARBA" id="ARBA00004651"/>
    </source>
</evidence>
<dbReference type="InterPro" id="IPR001750">
    <property type="entry name" value="ND/Mrp_TM"/>
</dbReference>
<dbReference type="HOGENOM" id="CLU_007100_9_2_5"/>
<feature type="transmembrane region" description="Helical" evidence="8">
    <location>
        <begin position="6"/>
        <end position="26"/>
    </location>
</feature>
<gene>
    <name evidence="10" type="ORF">W911_12835</name>
</gene>
<feature type="transmembrane region" description="Helical" evidence="8">
    <location>
        <begin position="171"/>
        <end position="193"/>
    </location>
</feature>
<dbReference type="RefSeq" id="WP_023787902.1">
    <property type="nucleotide sequence ID" value="NC_022997.1"/>
</dbReference>
<evidence type="ECO:0000259" key="9">
    <source>
        <dbReference type="Pfam" id="PF00361"/>
    </source>
</evidence>
<dbReference type="PRINTS" id="PR01437">
    <property type="entry name" value="NUOXDRDTASE4"/>
</dbReference>
<comment type="subcellular location">
    <subcellularLocation>
        <location evidence="1">Cell membrane</location>
        <topology evidence="1">Multi-pass membrane protein</topology>
    </subcellularLocation>
    <subcellularLocation>
        <location evidence="7">Membrane</location>
        <topology evidence="7">Multi-pass membrane protein</topology>
    </subcellularLocation>
</comment>
<evidence type="ECO:0000256" key="8">
    <source>
        <dbReference type="SAM" id="Phobius"/>
    </source>
</evidence>
<dbReference type="InterPro" id="IPR050586">
    <property type="entry name" value="CPA3_Na-H_Antiporter_D"/>
</dbReference>
<dbReference type="GO" id="GO:0005886">
    <property type="term" value="C:plasma membrane"/>
    <property type="evidence" value="ECO:0007669"/>
    <property type="project" value="UniProtKB-SubCell"/>
</dbReference>
<dbReference type="STRING" id="1029756.W911_12835"/>
<organism evidence="10 11">
    <name type="scientific">Hyphomicrobium nitrativorans NL23</name>
    <dbReference type="NCBI Taxonomy" id="1029756"/>
    <lineage>
        <taxon>Bacteria</taxon>
        <taxon>Pseudomonadati</taxon>
        <taxon>Pseudomonadota</taxon>
        <taxon>Alphaproteobacteria</taxon>
        <taxon>Hyphomicrobiales</taxon>
        <taxon>Hyphomicrobiaceae</taxon>
        <taxon>Hyphomicrobium</taxon>
    </lineage>
</organism>
<dbReference type="AlphaFoldDB" id="V5SGB8"/>
<feature type="transmembrane region" description="Helical" evidence="8">
    <location>
        <begin position="288"/>
        <end position="306"/>
    </location>
</feature>
<dbReference type="EMBL" id="CP006912">
    <property type="protein sequence ID" value="AHB49090.1"/>
    <property type="molecule type" value="Genomic_DNA"/>
</dbReference>
<keyword evidence="4 7" id="KW-0812">Transmembrane</keyword>
<feature type="transmembrane region" description="Helical" evidence="8">
    <location>
        <begin position="88"/>
        <end position="109"/>
    </location>
</feature>
<feature type="transmembrane region" description="Helical" evidence="8">
    <location>
        <begin position="490"/>
        <end position="511"/>
    </location>
</feature>
<keyword evidence="11" id="KW-1185">Reference proteome</keyword>
<feature type="transmembrane region" description="Helical" evidence="8">
    <location>
        <begin position="448"/>
        <end position="470"/>
    </location>
</feature>
<comment type="similarity">
    <text evidence="2">Belongs to the CPA3 antiporters (TC 2.A.63) subunit D family.</text>
</comment>
<evidence type="ECO:0000256" key="7">
    <source>
        <dbReference type="RuleBase" id="RU000320"/>
    </source>
</evidence>
<dbReference type="PATRIC" id="fig|1029756.8.peg.2669"/>
<feature type="transmembrane region" description="Helical" evidence="8">
    <location>
        <begin position="313"/>
        <end position="334"/>
    </location>
</feature>
<dbReference type="Pfam" id="PF00361">
    <property type="entry name" value="Proton_antipo_M"/>
    <property type="match status" value="1"/>
</dbReference>
<name>V5SGB8_9HYPH</name>
<evidence type="ECO:0000256" key="3">
    <source>
        <dbReference type="ARBA" id="ARBA00022475"/>
    </source>
</evidence>
<keyword evidence="3" id="KW-1003">Cell membrane</keyword>
<dbReference type="NCBIfam" id="NF009309">
    <property type="entry name" value="PRK12666.1"/>
    <property type="match status" value="1"/>
</dbReference>
<dbReference type="InterPro" id="IPR003918">
    <property type="entry name" value="NADH_UbQ_OxRdtase"/>
</dbReference>
<dbReference type="Proteomes" id="UP000018542">
    <property type="component" value="Chromosome"/>
</dbReference>
<evidence type="ECO:0000256" key="4">
    <source>
        <dbReference type="ARBA" id="ARBA00022692"/>
    </source>
</evidence>
<evidence type="ECO:0000313" key="10">
    <source>
        <dbReference type="EMBL" id="AHB49090.1"/>
    </source>
</evidence>
<feature type="transmembrane region" description="Helical" evidence="8">
    <location>
        <begin position="340"/>
        <end position="361"/>
    </location>
</feature>
<feature type="domain" description="NADH:quinone oxidoreductase/Mrp antiporter transmembrane" evidence="9">
    <location>
        <begin position="136"/>
        <end position="432"/>
    </location>
</feature>
<feature type="transmembrane region" description="Helical" evidence="8">
    <location>
        <begin position="390"/>
        <end position="412"/>
    </location>
</feature>
<sequence length="547" mass="56790">MTGAANHLLIAPVVLPLVAGAALMMFDERRHTLKALINAFSTLLLLVLAVHLLTMADSGAAGGGAMTGVYLLGNWPAPFGIVLVLDRLSALMLVLAALLALAALVFALARWHRGGPHFHTLFQFLLMGVNGAVLTGDLFNLFVFFEVMLAASYGLALHGSGPARVKAGLHYIAINLAASSLFLIGVALIYGTTGTLNMADLAARIPQVPEADRMLLHAGAALLGIAFLVKAGMWPLCFWLPTTYTAAAAPVAAVFAILSKVGIYILLRLSLLLFGATAGASSGFGTSWLFVGGLLTLAFGAIGMLSSQSMGRLAGFSIITSSGTLMAAIGLSSAGVTSGALFYMVSSTLTVSAFFLLIELIERAQDPSMDELAAFTAPDEEAGIDAEDEVGVVIPGTLAVLGICFAGCGLLLAGLPPLSGFVGKFALLTAMLSPIGAEPNSTIATGTWIFFALLILSGLAAMIAMVRAGIRTFWAPAEGPAVPRVRLIEIMPVAFLLVLCVGMSIQGGALMRYMDATAQALHTPSAYIENVLDAPRVERDKGEETAP</sequence>
<accession>V5SGB8</accession>
<keyword evidence="6 8" id="KW-0472">Membrane</keyword>
<evidence type="ECO:0000313" key="11">
    <source>
        <dbReference type="Proteomes" id="UP000018542"/>
    </source>
</evidence>
<dbReference type="GO" id="GO:0042773">
    <property type="term" value="P:ATP synthesis coupled electron transport"/>
    <property type="evidence" value="ECO:0007669"/>
    <property type="project" value="InterPro"/>
</dbReference>
<dbReference type="PANTHER" id="PTHR42703:SF1">
    <property type="entry name" value="NA(+)_H(+) ANTIPORTER SUBUNIT D1"/>
    <property type="match status" value="1"/>
</dbReference>
<feature type="transmembrane region" description="Helical" evidence="8">
    <location>
        <begin position="214"/>
        <end position="232"/>
    </location>
</feature>
<dbReference type="OrthoDB" id="9768329at2"/>
<dbReference type="KEGG" id="hni:W911_12835"/>
<evidence type="ECO:0000256" key="5">
    <source>
        <dbReference type="ARBA" id="ARBA00022989"/>
    </source>
</evidence>